<feature type="compositionally biased region" description="Acidic residues" evidence="2">
    <location>
        <begin position="570"/>
        <end position="593"/>
    </location>
</feature>
<dbReference type="AlphaFoldDB" id="A0A0C3PUZ0"/>
<feature type="domain" description="Alpha-ketoglutarate-dependent dioxygenase AlkB-like" evidence="3">
    <location>
        <begin position="1031"/>
        <end position="1217"/>
    </location>
</feature>
<dbReference type="InterPro" id="IPR027450">
    <property type="entry name" value="AlkB-like"/>
</dbReference>
<dbReference type="Gene3D" id="2.60.120.590">
    <property type="entry name" value="Alpha-ketoglutarate-dependent dioxygenase AlkB-like"/>
    <property type="match status" value="1"/>
</dbReference>
<feature type="compositionally biased region" description="Basic residues" evidence="2">
    <location>
        <begin position="599"/>
        <end position="609"/>
    </location>
</feature>
<dbReference type="SUPFAM" id="SSF51197">
    <property type="entry name" value="Clavaminate synthase-like"/>
    <property type="match status" value="1"/>
</dbReference>
<dbReference type="GO" id="GO:0051747">
    <property type="term" value="F:cytosine C-5 DNA demethylase activity"/>
    <property type="evidence" value="ECO:0007669"/>
    <property type="project" value="TreeGrafter"/>
</dbReference>
<dbReference type="HOGENOM" id="CLU_271061_0_0_1"/>
<protein>
    <recommendedName>
        <fullName evidence="3">Alpha-ketoglutarate-dependent dioxygenase AlkB-like domain-containing protein</fullName>
    </recommendedName>
</protein>
<evidence type="ECO:0000313" key="5">
    <source>
        <dbReference type="Proteomes" id="UP000053257"/>
    </source>
</evidence>
<sequence>MVLRIPKHVLDRDLLEDEPFHSTFAAQRLKGNPIPETRRSSTRPELYSDIENAMRAEPHGLDAARAWLRTVFHSVFVEEADIESQDLDVFVTFYWLVSTDGPRHAADHLLEQSKKRGMNGTWSNAASIMTEPPPPRAVPVTVKRPSPTTYKKAQPKRGSGAIRERKKLKAEPEVVSKSIRTKQSSLTAPIPHLRHHASASSISVPPTASRNARAAGTECVPAPQPGFQRSPPARPTKKRGRKRRAEKTPSLSGSSSADESPSTAIDPIPSECPSSPLTSICYDSETELPTLTETRTLPPTLPTLSLEGVLPGTPAQSSNIAHLSLGAREQPPRRAANRDGLQQLVADKNAYEKGLRRGKAPHSPRTIKASPSSTSPQVRPPREESEAASRKPRTKPWIAKAPPTSDSRPEKKRRGNTSNPIVPAEATEAGSTVTGLQTAKTRKPESFFDSPCRLDFHGAAPNAESTGSRLGSSPPISPTPFVVPTLVDLSIDKGRKRLRDAQPAAYTEDEPGKAPEDKPRLIIRIPRPRDKASLVSVAPYPPRPNGVEYADCVIRDAAENGLIELRNEEEQASEWEQDPDDPQPGDSSDEEYEPPTPKPKGKKARRAKHRTEPHEGSINYVENQDMEIIAPKSSVFKQDDPRLTPCPLFDDPPPAQDGKAVLPSLPPIWAQSRQEVCESFDWFRSYQGGVYFVKDIVKGYLLSAFASSRDLFHHGGKLIISHGGGKAAQSLAKAPGTVNASDQQEDDKSVRALLHNYRTRRPLVLIIDDKYALFPFDLASQQCTYAILGWYQIAYAWAEFQGDPTSPSGRVVRYKFAFQWCEAQGEPWWPMSAETQLEPSICLGAMSDGEADEKLGQVCTHCSQPSPEVYEEGWMCLRPRCTAFWCLLDASEVPTSLNYAASFLRPLKLETAQTLEDLRPPLPVSVTSNKKEQVITTSRHFCKGWHCSKCGRLSSRYKWEHWECRNCGATYSILGRQRTANEFFRPPKSTFDTHKINAQSGIITPKSGMFESTKGFGARLTFILPYNRGKIHALLSRPTMNAQANEVLRQYQEQASEGTLKFRRWPLRSHKCRGTLLTNYFSQNTGEPYQYVGGTANTVPFDEAPTAVTGALDLIKTRISEAHLGFDPNFNEVLTAAYMEEQKMAFHSDAERGLGPNVASLSLGAGAHMHFRIHAQYAAQDGLTGSREVLTLFLRHGDVVVMEGAGIQEYYEHTVVPLNFRIAATARFIGNEHLGS</sequence>
<feature type="compositionally biased region" description="Basic residues" evidence="2">
    <location>
        <begin position="235"/>
        <end position="245"/>
    </location>
</feature>
<feature type="binding site" evidence="1">
    <location>
        <position position="1147"/>
    </location>
    <ligand>
        <name>2-oxoglutarate</name>
        <dbReference type="ChEBI" id="CHEBI:16810"/>
    </ligand>
</feature>
<dbReference type="GO" id="GO:0008198">
    <property type="term" value="F:ferrous iron binding"/>
    <property type="evidence" value="ECO:0007669"/>
    <property type="project" value="TreeGrafter"/>
</dbReference>
<dbReference type="InterPro" id="IPR037151">
    <property type="entry name" value="AlkB-like_sf"/>
</dbReference>
<feature type="compositionally biased region" description="Basic and acidic residues" evidence="2">
    <location>
        <begin position="380"/>
        <end position="389"/>
    </location>
</feature>
<dbReference type="EMBL" id="KN840445">
    <property type="protein sequence ID" value="KIP11598.1"/>
    <property type="molecule type" value="Genomic_DNA"/>
</dbReference>
<feature type="compositionally biased region" description="Polar residues" evidence="2">
    <location>
        <begin position="198"/>
        <end position="210"/>
    </location>
</feature>
<dbReference type="Proteomes" id="UP000053257">
    <property type="component" value="Unassembled WGS sequence"/>
</dbReference>
<feature type="compositionally biased region" description="Low complexity" evidence="2">
    <location>
        <begin position="287"/>
        <end position="307"/>
    </location>
</feature>
<feature type="compositionally biased region" description="Polar residues" evidence="2">
    <location>
        <begin position="429"/>
        <end position="439"/>
    </location>
</feature>
<evidence type="ECO:0000256" key="1">
    <source>
        <dbReference type="PIRSR" id="PIRSR632852-1"/>
    </source>
</evidence>
<dbReference type="GO" id="GO:0006307">
    <property type="term" value="P:DNA alkylation repair"/>
    <property type="evidence" value="ECO:0007669"/>
    <property type="project" value="TreeGrafter"/>
</dbReference>
<dbReference type="InterPro" id="IPR032852">
    <property type="entry name" value="ALKBH2"/>
</dbReference>
<feature type="compositionally biased region" description="Polar residues" evidence="2">
    <location>
        <begin position="249"/>
        <end position="263"/>
    </location>
</feature>
<proteinExistence type="predicted"/>
<feature type="region of interest" description="Disordered" evidence="2">
    <location>
        <begin position="351"/>
        <end position="448"/>
    </location>
</feature>
<feature type="binding site" evidence="1">
    <location>
        <position position="1138"/>
    </location>
    <ligand>
        <name>2-oxoglutarate</name>
        <dbReference type="ChEBI" id="CHEBI:16810"/>
    </ligand>
</feature>
<dbReference type="PANTHER" id="PTHR31573:SF4">
    <property type="entry name" value="FE2OG DIOXYGENASE DOMAIN-CONTAINING PROTEIN"/>
    <property type="match status" value="1"/>
</dbReference>
<feature type="binding site" evidence="1">
    <location>
        <position position="1213"/>
    </location>
    <ligand>
        <name>2-oxoglutarate</name>
        <dbReference type="ChEBI" id="CHEBI:16810"/>
    </ligand>
</feature>
<keyword evidence="5" id="KW-1185">Reference proteome</keyword>
<reference evidence="4 5" key="1">
    <citation type="journal article" date="2014" name="PLoS Genet.">
        <title>Analysis of the Phlebiopsis gigantea genome, transcriptome and secretome provides insight into its pioneer colonization strategies of wood.</title>
        <authorList>
            <person name="Hori C."/>
            <person name="Ishida T."/>
            <person name="Igarashi K."/>
            <person name="Samejima M."/>
            <person name="Suzuki H."/>
            <person name="Master E."/>
            <person name="Ferreira P."/>
            <person name="Ruiz-Duenas F.J."/>
            <person name="Held B."/>
            <person name="Canessa P."/>
            <person name="Larrondo L.F."/>
            <person name="Schmoll M."/>
            <person name="Druzhinina I.S."/>
            <person name="Kubicek C.P."/>
            <person name="Gaskell J.A."/>
            <person name="Kersten P."/>
            <person name="St John F."/>
            <person name="Glasner J."/>
            <person name="Sabat G."/>
            <person name="Splinter BonDurant S."/>
            <person name="Syed K."/>
            <person name="Yadav J."/>
            <person name="Mgbeahuruike A.C."/>
            <person name="Kovalchuk A."/>
            <person name="Asiegbu F.O."/>
            <person name="Lackner G."/>
            <person name="Hoffmeister D."/>
            <person name="Rencoret J."/>
            <person name="Gutierrez A."/>
            <person name="Sun H."/>
            <person name="Lindquist E."/>
            <person name="Barry K."/>
            <person name="Riley R."/>
            <person name="Grigoriev I.V."/>
            <person name="Henrissat B."/>
            <person name="Kues U."/>
            <person name="Berka R.M."/>
            <person name="Martinez A.T."/>
            <person name="Covert S.F."/>
            <person name="Blanchette R.A."/>
            <person name="Cullen D."/>
        </authorList>
    </citation>
    <scope>NUCLEOTIDE SEQUENCE [LARGE SCALE GENOMIC DNA]</scope>
    <source>
        <strain evidence="4 5">11061_1 CR5-6</strain>
    </source>
</reference>
<dbReference type="STRING" id="745531.A0A0C3PUZ0"/>
<dbReference type="Pfam" id="PF13532">
    <property type="entry name" value="2OG-FeII_Oxy_2"/>
    <property type="match status" value="1"/>
</dbReference>
<organism evidence="4 5">
    <name type="scientific">Phlebiopsis gigantea (strain 11061_1 CR5-6)</name>
    <name type="common">White-rot fungus</name>
    <name type="synonym">Peniophora gigantea</name>
    <dbReference type="NCBI Taxonomy" id="745531"/>
    <lineage>
        <taxon>Eukaryota</taxon>
        <taxon>Fungi</taxon>
        <taxon>Dikarya</taxon>
        <taxon>Basidiomycota</taxon>
        <taxon>Agaricomycotina</taxon>
        <taxon>Agaricomycetes</taxon>
        <taxon>Polyporales</taxon>
        <taxon>Phanerochaetaceae</taxon>
        <taxon>Phlebiopsis</taxon>
    </lineage>
</organism>
<gene>
    <name evidence="4" type="ORF">PHLGIDRAFT_124740</name>
</gene>
<dbReference type="GO" id="GO:0035516">
    <property type="term" value="F:broad specificity oxidative DNA demethylase activity"/>
    <property type="evidence" value="ECO:0007669"/>
    <property type="project" value="TreeGrafter"/>
</dbReference>
<accession>A0A0C3PUZ0</accession>
<feature type="compositionally biased region" description="Basic and acidic residues" evidence="2">
    <location>
        <begin position="510"/>
        <end position="520"/>
    </location>
</feature>
<evidence type="ECO:0000256" key="2">
    <source>
        <dbReference type="SAM" id="MobiDB-lite"/>
    </source>
</evidence>
<feature type="region of interest" description="Disordered" evidence="2">
    <location>
        <begin position="569"/>
        <end position="615"/>
    </location>
</feature>
<dbReference type="OrthoDB" id="2163491at2759"/>
<evidence type="ECO:0000259" key="3">
    <source>
        <dbReference type="Pfam" id="PF13532"/>
    </source>
</evidence>
<feature type="region of interest" description="Disordered" evidence="2">
    <location>
        <begin position="494"/>
        <end position="528"/>
    </location>
</feature>
<dbReference type="PANTHER" id="PTHR31573">
    <property type="entry name" value="ALPHA-KETOGLUTARATE-DEPENDENT DIOXYGENASE ALKB HOMOLOG 2"/>
    <property type="match status" value="1"/>
</dbReference>
<feature type="region of interest" description="Disordered" evidence="2">
    <location>
        <begin position="126"/>
        <end position="317"/>
    </location>
</feature>
<evidence type="ECO:0000313" key="4">
    <source>
        <dbReference type="EMBL" id="KIP11598.1"/>
    </source>
</evidence>
<name>A0A0C3PUZ0_PHLG1</name>
<feature type="region of interest" description="Disordered" evidence="2">
    <location>
        <begin position="461"/>
        <end position="480"/>
    </location>
</feature>